<dbReference type="PANTHER" id="PTHR43135:SF3">
    <property type="entry name" value="ALPHA-D-RIBOSE 1-METHYLPHOSPHONATE 5-TRIPHOSPHATE DIPHOSPHATASE"/>
    <property type="match status" value="1"/>
</dbReference>
<dbReference type="InterPro" id="IPR012696">
    <property type="entry name" value="PhnM"/>
</dbReference>
<dbReference type="EMBL" id="JAAGBB010000016">
    <property type="protein sequence ID" value="MBR0665600.1"/>
    <property type="molecule type" value="Genomic_DNA"/>
</dbReference>
<accession>A0ABS5EZ60</accession>
<proteinExistence type="predicted"/>
<dbReference type="NCBIfam" id="TIGR02318">
    <property type="entry name" value="phosphono_phnM"/>
    <property type="match status" value="1"/>
</dbReference>
<keyword evidence="3" id="KW-1185">Reference proteome</keyword>
<organism evidence="2 3">
    <name type="scientific">Plastoroseomonas hellenica</name>
    <dbReference type="NCBI Taxonomy" id="2687306"/>
    <lineage>
        <taxon>Bacteria</taxon>
        <taxon>Pseudomonadati</taxon>
        <taxon>Pseudomonadota</taxon>
        <taxon>Alphaproteobacteria</taxon>
        <taxon>Acetobacterales</taxon>
        <taxon>Acetobacteraceae</taxon>
        <taxon>Plastoroseomonas</taxon>
    </lineage>
</organism>
<dbReference type="PANTHER" id="PTHR43135">
    <property type="entry name" value="ALPHA-D-RIBOSE 1-METHYLPHOSPHONATE 5-TRIPHOSPHATE DIPHOSPHATASE"/>
    <property type="match status" value="1"/>
</dbReference>
<comment type="caution">
    <text evidence="2">The sequence shown here is derived from an EMBL/GenBank/DDBJ whole genome shotgun (WGS) entry which is preliminary data.</text>
</comment>
<evidence type="ECO:0000313" key="3">
    <source>
        <dbReference type="Proteomes" id="UP001196870"/>
    </source>
</evidence>
<name>A0ABS5EZ60_9PROT</name>
<dbReference type="GO" id="GO:0016787">
    <property type="term" value="F:hydrolase activity"/>
    <property type="evidence" value="ECO:0007669"/>
    <property type="project" value="UniProtKB-KW"/>
</dbReference>
<evidence type="ECO:0000313" key="2">
    <source>
        <dbReference type="EMBL" id="MBR0665600.1"/>
    </source>
</evidence>
<dbReference type="RefSeq" id="WP_211853273.1">
    <property type="nucleotide sequence ID" value="NZ_JAAGBB010000016.1"/>
</dbReference>
<dbReference type="PIRSF" id="PIRSF038971">
    <property type="entry name" value="PhnM"/>
    <property type="match status" value="1"/>
</dbReference>
<protein>
    <submittedName>
        <fullName evidence="2">Alpha-D-ribose 1-methylphosphonate 5-triphosphate diphosphatase</fullName>
        <ecNumber evidence="2">3.6.1.63</ecNumber>
    </submittedName>
</protein>
<dbReference type="InterPro" id="IPR032466">
    <property type="entry name" value="Metal_Hydrolase"/>
</dbReference>
<dbReference type="InterPro" id="IPR013108">
    <property type="entry name" value="Amidohydro_3"/>
</dbReference>
<dbReference type="SUPFAM" id="SSF51338">
    <property type="entry name" value="Composite domain of metallo-dependent hydrolases"/>
    <property type="match status" value="1"/>
</dbReference>
<dbReference type="SUPFAM" id="SSF51556">
    <property type="entry name" value="Metallo-dependent hydrolases"/>
    <property type="match status" value="1"/>
</dbReference>
<gene>
    <name evidence="2" type="ORF">GXW71_14670</name>
</gene>
<dbReference type="Proteomes" id="UP001196870">
    <property type="component" value="Unassembled WGS sequence"/>
</dbReference>
<dbReference type="NCBIfam" id="NF011984">
    <property type="entry name" value="PRK15446.1-5"/>
    <property type="match status" value="1"/>
</dbReference>
<dbReference type="EC" id="3.6.1.63" evidence="2"/>
<dbReference type="NCBIfam" id="NF011987">
    <property type="entry name" value="PRK15446.2-3"/>
    <property type="match status" value="1"/>
</dbReference>
<dbReference type="Gene3D" id="3.20.20.140">
    <property type="entry name" value="Metal-dependent hydrolases"/>
    <property type="match status" value="2"/>
</dbReference>
<feature type="domain" description="Amidohydrolase 3" evidence="1">
    <location>
        <begin position="172"/>
        <end position="378"/>
    </location>
</feature>
<evidence type="ECO:0000259" key="1">
    <source>
        <dbReference type="Pfam" id="PF07969"/>
    </source>
</evidence>
<dbReference type="NCBIfam" id="NF011990">
    <property type="entry name" value="PRK15446.2-6"/>
    <property type="match status" value="1"/>
</dbReference>
<dbReference type="Pfam" id="PF07969">
    <property type="entry name" value="Amidohydro_3"/>
    <property type="match status" value="1"/>
</dbReference>
<dbReference type="InterPro" id="IPR051781">
    <property type="entry name" value="Metallo-dep_Hydrolase"/>
</dbReference>
<reference evidence="3" key="1">
    <citation type="journal article" date="2021" name="Syst. Appl. Microbiol.">
        <title>Roseomonas hellenica sp. nov., isolated from roots of wild-growing Alkanna tinctoria.</title>
        <authorList>
            <person name="Rat A."/>
            <person name="Naranjo H.D."/>
            <person name="Lebbe L."/>
            <person name="Cnockaert M."/>
            <person name="Krigas N."/>
            <person name="Grigoriadou K."/>
            <person name="Maloupa E."/>
            <person name="Willems A."/>
        </authorList>
    </citation>
    <scope>NUCLEOTIDE SEQUENCE [LARGE SCALE GENOMIC DNA]</scope>
    <source>
        <strain evidence="3">LMG 31523</strain>
    </source>
</reference>
<keyword evidence="2" id="KW-0378">Hydrolase</keyword>
<dbReference type="Gene3D" id="2.30.40.10">
    <property type="entry name" value="Urease, subunit C, domain 1"/>
    <property type="match status" value="1"/>
</dbReference>
<dbReference type="InterPro" id="IPR011059">
    <property type="entry name" value="Metal-dep_hydrolase_composite"/>
</dbReference>
<sequence>MSETILTNARIVTRDAVVSGSLRIADGRIVEIAEGPSAATGAIDCEGDLLIPGLVDLHTDNLERQVLPRSNARWPGVSAYLAHDAQCIAAGVTTVLDALCLGDLGFDTERGQTFRDGVRDLDRLADAGVLKADHHLHLRCEIPALDMPEALDSVADHPRVVMASLMDHSPGVGQYRDLVRYRAMRVRQTRMTDAEVEKRVGELLERRDRLRRPQRDWMLARIAHRDLPLASHDDDTEATIAENLADGIKISEFPVTHAAAKAAKENGMEVIAGAPNIVRGGSHSGNVNAAELVEAGRVDAFASDYVPSSMIEAAWGLAARGTLPVPEAIALVTDRPARMARMEDRGRIAPGLRADLVRLRPFEALPALRGVWVAGERVG</sequence>